<proteinExistence type="predicted"/>
<accession>A0A0B7BZA1</accession>
<reference evidence="2" key="1">
    <citation type="submission" date="2014-12" db="EMBL/GenBank/DDBJ databases">
        <title>Insight into the proteome of Arion vulgaris.</title>
        <authorList>
            <person name="Aradska J."/>
            <person name="Bulat T."/>
            <person name="Smidak R."/>
            <person name="Sarate P."/>
            <person name="Gangsoo J."/>
            <person name="Sialana F."/>
            <person name="Bilban M."/>
            <person name="Lubec G."/>
        </authorList>
    </citation>
    <scope>NUCLEOTIDE SEQUENCE</scope>
    <source>
        <tissue evidence="2">Skin</tissue>
    </source>
</reference>
<sequence length="67" mass="7570">RHTEFIPSSTATAQDLQNLNELLDSLERDDSRPTSHHTKTKVFPKDAKSGRDSNICHEQLGSSKQKH</sequence>
<evidence type="ECO:0000256" key="1">
    <source>
        <dbReference type="SAM" id="MobiDB-lite"/>
    </source>
</evidence>
<feature type="non-terminal residue" evidence="2">
    <location>
        <position position="1"/>
    </location>
</feature>
<dbReference type="EMBL" id="HACG01050610">
    <property type="protein sequence ID" value="CEK97475.1"/>
    <property type="molecule type" value="Transcribed_RNA"/>
</dbReference>
<feature type="compositionally biased region" description="Basic and acidic residues" evidence="1">
    <location>
        <begin position="43"/>
        <end position="55"/>
    </location>
</feature>
<dbReference type="AlphaFoldDB" id="A0A0B7BZA1"/>
<feature type="region of interest" description="Disordered" evidence="1">
    <location>
        <begin position="24"/>
        <end position="67"/>
    </location>
</feature>
<evidence type="ECO:0000313" key="2">
    <source>
        <dbReference type="EMBL" id="CEK97475.1"/>
    </source>
</evidence>
<protein>
    <submittedName>
        <fullName evidence="2">Uncharacterized protein</fullName>
    </submittedName>
</protein>
<organism evidence="2">
    <name type="scientific">Arion vulgaris</name>
    <dbReference type="NCBI Taxonomy" id="1028688"/>
    <lineage>
        <taxon>Eukaryota</taxon>
        <taxon>Metazoa</taxon>
        <taxon>Spiralia</taxon>
        <taxon>Lophotrochozoa</taxon>
        <taxon>Mollusca</taxon>
        <taxon>Gastropoda</taxon>
        <taxon>Heterobranchia</taxon>
        <taxon>Euthyneura</taxon>
        <taxon>Panpulmonata</taxon>
        <taxon>Eupulmonata</taxon>
        <taxon>Stylommatophora</taxon>
        <taxon>Helicina</taxon>
        <taxon>Arionoidea</taxon>
        <taxon>Arionidae</taxon>
        <taxon>Arion</taxon>
    </lineage>
</organism>
<name>A0A0B7BZA1_9EUPU</name>
<feature type="non-terminal residue" evidence="2">
    <location>
        <position position="67"/>
    </location>
</feature>
<gene>
    <name evidence="2" type="primary">ORF215912</name>
</gene>